<dbReference type="Gene3D" id="3.40.630.30">
    <property type="match status" value="1"/>
</dbReference>
<gene>
    <name evidence="1" type="ORF">UFOVP161_49</name>
</gene>
<dbReference type="InterPro" id="IPR016181">
    <property type="entry name" value="Acyl_CoA_acyltransferase"/>
</dbReference>
<evidence type="ECO:0000313" key="1">
    <source>
        <dbReference type="EMBL" id="CAB5187447.1"/>
    </source>
</evidence>
<proteinExistence type="predicted"/>
<dbReference type="SUPFAM" id="SSF55729">
    <property type="entry name" value="Acyl-CoA N-acyltransferases (Nat)"/>
    <property type="match status" value="1"/>
</dbReference>
<protein>
    <submittedName>
        <fullName evidence="1">Uncharacterized protein</fullName>
    </submittedName>
</protein>
<sequence>MKLADDVWQVIVDTLVKYDGIYSSPELRQFVEENCTITPFDGGVFISDGNEFDLFVVPEKRGKWAIRKEINAFLAKLAQEYSKAIIKIYPENKPSLRLALGFGFEPVGMQDRQIVLERALWVA</sequence>
<accession>A0A6J7WB74</accession>
<name>A0A6J7WB74_9CAUD</name>
<organism evidence="1">
    <name type="scientific">uncultured Caudovirales phage</name>
    <dbReference type="NCBI Taxonomy" id="2100421"/>
    <lineage>
        <taxon>Viruses</taxon>
        <taxon>Duplodnaviria</taxon>
        <taxon>Heunggongvirae</taxon>
        <taxon>Uroviricota</taxon>
        <taxon>Caudoviricetes</taxon>
        <taxon>Peduoviridae</taxon>
        <taxon>Maltschvirus</taxon>
        <taxon>Maltschvirus maltsch</taxon>
    </lineage>
</organism>
<reference evidence="1" key="1">
    <citation type="submission" date="2020-05" db="EMBL/GenBank/DDBJ databases">
        <authorList>
            <person name="Chiriac C."/>
            <person name="Salcher M."/>
            <person name="Ghai R."/>
            <person name="Kavagutti S V."/>
        </authorList>
    </citation>
    <scope>NUCLEOTIDE SEQUENCE</scope>
</reference>
<dbReference type="EMBL" id="LR798211">
    <property type="protein sequence ID" value="CAB5187447.1"/>
    <property type="molecule type" value="Genomic_DNA"/>
</dbReference>